<accession>A0A481Z244</accession>
<gene>
    <name evidence="1" type="ORF">LCPAC101_00750</name>
</gene>
<sequence length="99" mass="11279">MAEIICFNVRAEERGHSGCCTNPHSHTFDEEALTEYHIFDNMDDFMSKYVGDDGIVNSKGCDQYSNLKHYSNNIDEDFLYDCCSSKMYVASGILVKDTK</sequence>
<proteinExistence type="predicted"/>
<name>A0A481Z244_9VIRU</name>
<reference evidence="1" key="1">
    <citation type="journal article" date="2019" name="MBio">
        <title>Virus Genomes from Deep Sea Sediments Expand the Ocean Megavirome and Support Independent Origins of Viral Gigantism.</title>
        <authorList>
            <person name="Backstrom D."/>
            <person name="Yutin N."/>
            <person name="Jorgensen S.L."/>
            <person name="Dharamshi J."/>
            <person name="Homa F."/>
            <person name="Zaremba-Niedwiedzka K."/>
            <person name="Spang A."/>
            <person name="Wolf Y.I."/>
            <person name="Koonin E.V."/>
            <person name="Ettema T.J."/>
        </authorList>
    </citation>
    <scope>NUCLEOTIDE SEQUENCE</scope>
</reference>
<evidence type="ECO:0000313" key="1">
    <source>
        <dbReference type="EMBL" id="QBK89792.1"/>
    </source>
</evidence>
<dbReference type="EMBL" id="MK500441">
    <property type="protein sequence ID" value="QBK89792.1"/>
    <property type="molecule type" value="Genomic_DNA"/>
</dbReference>
<organism evidence="1">
    <name type="scientific">Pithovirus LCPAC101</name>
    <dbReference type="NCBI Taxonomy" id="2506586"/>
    <lineage>
        <taxon>Viruses</taxon>
        <taxon>Pithoviruses</taxon>
    </lineage>
</organism>
<protein>
    <submittedName>
        <fullName evidence="1">Uncharacterized protein</fullName>
    </submittedName>
</protein>